<dbReference type="PROSITE" id="PS01124">
    <property type="entry name" value="HTH_ARAC_FAMILY_2"/>
    <property type="match status" value="1"/>
</dbReference>
<dbReference type="KEGG" id="bgp:BGL_1c21230"/>
<dbReference type="CDD" id="cd06124">
    <property type="entry name" value="cupin_NimR-like_N"/>
    <property type="match status" value="1"/>
</dbReference>
<dbReference type="SUPFAM" id="SSF46689">
    <property type="entry name" value="Homeodomain-like"/>
    <property type="match status" value="1"/>
</dbReference>
<evidence type="ECO:0000256" key="1">
    <source>
        <dbReference type="ARBA" id="ARBA00022491"/>
    </source>
</evidence>
<dbReference type="PANTHER" id="PTHR11019:SF159">
    <property type="entry name" value="TRANSCRIPTIONAL REGULATOR-RELATED"/>
    <property type="match status" value="1"/>
</dbReference>
<dbReference type="InterPro" id="IPR011051">
    <property type="entry name" value="RmlC_Cupin_sf"/>
</dbReference>
<dbReference type="GO" id="GO:0043565">
    <property type="term" value="F:sequence-specific DNA binding"/>
    <property type="evidence" value="ECO:0007669"/>
    <property type="project" value="InterPro"/>
</dbReference>
<organism evidence="6 7">
    <name type="scientific">Burkholderia plantarii</name>
    <dbReference type="NCBI Taxonomy" id="41899"/>
    <lineage>
        <taxon>Bacteria</taxon>
        <taxon>Pseudomonadati</taxon>
        <taxon>Pseudomonadota</taxon>
        <taxon>Betaproteobacteria</taxon>
        <taxon>Burkholderiales</taxon>
        <taxon>Burkholderiaceae</taxon>
        <taxon>Burkholderia</taxon>
    </lineage>
</organism>
<keyword evidence="2" id="KW-0805">Transcription regulation</keyword>
<evidence type="ECO:0000313" key="7">
    <source>
        <dbReference type="Proteomes" id="UP000031838"/>
    </source>
</evidence>
<keyword evidence="3" id="KW-0238">DNA-binding</keyword>
<dbReference type="Gene3D" id="2.60.120.10">
    <property type="entry name" value="Jelly Rolls"/>
    <property type="match status" value="1"/>
</dbReference>
<reference evidence="7" key="1">
    <citation type="submission" date="2011-03" db="EMBL/GenBank/DDBJ databases">
        <authorList>
            <person name="Voget S."/>
            <person name="Streit W.R."/>
            <person name="Jaeger K.E."/>
            <person name="Daniel R."/>
        </authorList>
    </citation>
    <scope>NUCLEOTIDE SEQUENCE [LARGE SCALE GENOMIC DNA]</scope>
    <source>
        <strain evidence="7">PG1</strain>
    </source>
</reference>
<keyword evidence="1" id="KW-0678">Repressor</keyword>
<dbReference type="EMBL" id="CP002580">
    <property type="protein sequence ID" value="AJK46632.1"/>
    <property type="molecule type" value="Genomic_DNA"/>
</dbReference>
<dbReference type="PROSITE" id="PS00041">
    <property type="entry name" value="HTH_ARAC_FAMILY_1"/>
    <property type="match status" value="1"/>
</dbReference>
<dbReference type="InterPro" id="IPR014710">
    <property type="entry name" value="RmlC-like_jellyroll"/>
</dbReference>
<proteinExistence type="predicted"/>
<evidence type="ECO:0000256" key="3">
    <source>
        <dbReference type="ARBA" id="ARBA00023125"/>
    </source>
</evidence>
<accession>A0A0B6RMS8</accession>
<evidence type="ECO:0000256" key="4">
    <source>
        <dbReference type="ARBA" id="ARBA00023163"/>
    </source>
</evidence>
<keyword evidence="4" id="KW-0804">Transcription</keyword>
<evidence type="ECO:0000256" key="2">
    <source>
        <dbReference type="ARBA" id="ARBA00023015"/>
    </source>
</evidence>
<dbReference type="GO" id="GO:0003700">
    <property type="term" value="F:DNA-binding transcription factor activity"/>
    <property type="evidence" value="ECO:0007669"/>
    <property type="project" value="InterPro"/>
</dbReference>
<protein>
    <submittedName>
        <fullName evidence="6">Transcriptional regulator, AraC family</fullName>
    </submittedName>
</protein>
<dbReference type="SUPFAM" id="SSF51182">
    <property type="entry name" value="RmlC-like cupins"/>
    <property type="match status" value="1"/>
</dbReference>
<dbReference type="InterPro" id="IPR018060">
    <property type="entry name" value="HTH_AraC"/>
</dbReference>
<reference evidence="6 7" key="2">
    <citation type="journal article" date="2016" name="Appl. Microbiol. Biotechnol.">
        <title>Mutations improving production and secretion of extracellular lipase by Burkholderia glumae PG1.</title>
        <authorList>
            <person name="Knapp A."/>
            <person name="Voget S."/>
            <person name="Gao R."/>
            <person name="Zaburannyi N."/>
            <person name="Krysciak D."/>
            <person name="Breuer M."/>
            <person name="Hauer B."/>
            <person name="Streit W.R."/>
            <person name="Muller R."/>
            <person name="Daniel R."/>
            <person name="Jaeger K.E."/>
        </authorList>
    </citation>
    <scope>NUCLEOTIDE SEQUENCE [LARGE SCALE GENOMIC DNA]</scope>
    <source>
        <strain evidence="6 7">PG1</strain>
    </source>
</reference>
<dbReference type="Proteomes" id="UP000031838">
    <property type="component" value="Chromosome 1"/>
</dbReference>
<evidence type="ECO:0000313" key="6">
    <source>
        <dbReference type="EMBL" id="AJK46632.1"/>
    </source>
</evidence>
<name>A0A0B6RMS8_BURPL</name>
<dbReference type="HOGENOM" id="CLU_000445_87_0_4"/>
<dbReference type="PRINTS" id="PR00032">
    <property type="entry name" value="HTHARAC"/>
</dbReference>
<dbReference type="InterPro" id="IPR009057">
    <property type="entry name" value="Homeodomain-like_sf"/>
</dbReference>
<evidence type="ECO:0000259" key="5">
    <source>
        <dbReference type="PROSITE" id="PS01124"/>
    </source>
</evidence>
<dbReference type="PANTHER" id="PTHR11019">
    <property type="entry name" value="HTH-TYPE TRANSCRIPTIONAL REGULATOR NIMR"/>
    <property type="match status" value="1"/>
</dbReference>
<dbReference type="AlphaFoldDB" id="A0A0B6RMS8"/>
<gene>
    <name evidence="6" type="ORF">BGL_1c21230</name>
</gene>
<feature type="domain" description="HTH araC/xylS-type" evidence="5">
    <location>
        <begin position="170"/>
        <end position="267"/>
    </location>
</feature>
<dbReference type="InterPro" id="IPR018062">
    <property type="entry name" value="HTH_AraC-typ_CS"/>
</dbReference>
<sequence>MEANRYGISAMHDPLLPPPLVLESGGPLVAAAELTQAAARATDAHRHPRGQLVGALSGLLSVGLETQQWVVPATHAIWVPPHHLHSLRSYGPFSGWSVFVEEAACAALPAAPRAIRANPLLREAARRAATWSGGPLGHDETRIAELILAEIAASPAQALDLPRPVEARVARIADALAADLSDNRGAEAWARWAGIAPRTLSRRFVAETGLSFAQWRQQARVLRALERLADGTPVTTIALELGYDNVSAFIEMFRRVLGVTPGKYAAGLPALAAA</sequence>
<dbReference type="FunFam" id="1.10.10.60:FF:000132">
    <property type="entry name" value="AraC family transcriptional regulator"/>
    <property type="match status" value="1"/>
</dbReference>
<keyword evidence="7" id="KW-1185">Reference proteome</keyword>
<dbReference type="SMART" id="SM00342">
    <property type="entry name" value="HTH_ARAC"/>
    <property type="match status" value="1"/>
</dbReference>
<dbReference type="Pfam" id="PF12833">
    <property type="entry name" value="HTH_18"/>
    <property type="match status" value="1"/>
</dbReference>
<dbReference type="Gene3D" id="1.10.10.60">
    <property type="entry name" value="Homeodomain-like"/>
    <property type="match status" value="1"/>
</dbReference>
<dbReference type="InterPro" id="IPR020449">
    <property type="entry name" value="Tscrpt_reg_AraC-type_HTH"/>
</dbReference>